<evidence type="ECO:0000313" key="3">
    <source>
        <dbReference type="Proteomes" id="UP000732105"/>
    </source>
</evidence>
<accession>A0ABX1WYB6</accession>
<name>A0ABX1WYB6_9BACT</name>
<keyword evidence="1" id="KW-0472">Membrane</keyword>
<comment type="caution">
    <text evidence="2">The sequence shown here is derived from an EMBL/GenBank/DDBJ whole genome shotgun (WGS) entry which is preliminary data.</text>
</comment>
<dbReference type="Proteomes" id="UP000732105">
    <property type="component" value="Unassembled WGS sequence"/>
</dbReference>
<keyword evidence="1" id="KW-0812">Transmembrane</keyword>
<evidence type="ECO:0000256" key="1">
    <source>
        <dbReference type="SAM" id="Phobius"/>
    </source>
</evidence>
<reference evidence="2 3" key="1">
    <citation type="submission" date="2018-12" db="EMBL/GenBank/DDBJ databases">
        <title>Marinifilum JC070 sp. nov., a marine bacterium isolated from Yongle Blue Hole in the South China Sea.</title>
        <authorList>
            <person name="Fu T."/>
        </authorList>
    </citation>
    <scope>NUCLEOTIDE SEQUENCE [LARGE SCALE GENOMIC DNA]</scope>
    <source>
        <strain evidence="2 3">JC070</strain>
    </source>
</reference>
<keyword evidence="1" id="KW-1133">Transmembrane helix</keyword>
<proteinExistence type="predicted"/>
<sequence>MNKVVFIILTVLPFIFINVFADIIPVSNMLYFIVPYLLIVLTIRMIHLKMSIADYFKIFIPFYGIKYLKNLYLD</sequence>
<dbReference type="EMBL" id="RZNH01000027">
    <property type="protein sequence ID" value="NOU61059.1"/>
    <property type="molecule type" value="Genomic_DNA"/>
</dbReference>
<dbReference type="RefSeq" id="WP_171596327.1">
    <property type="nucleotide sequence ID" value="NZ_RZNH01000027.1"/>
</dbReference>
<protein>
    <submittedName>
        <fullName evidence="2">Uncharacterized protein</fullName>
    </submittedName>
</protein>
<evidence type="ECO:0000313" key="2">
    <source>
        <dbReference type="EMBL" id="NOU61059.1"/>
    </source>
</evidence>
<organism evidence="2 3">
    <name type="scientific">Marinifilum caeruleilacunae</name>
    <dbReference type="NCBI Taxonomy" id="2499076"/>
    <lineage>
        <taxon>Bacteria</taxon>
        <taxon>Pseudomonadati</taxon>
        <taxon>Bacteroidota</taxon>
        <taxon>Bacteroidia</taxon>
        <taxon>Marinilabiliales</taxon>
        <taxon>Marinifilaceae</taxon>
    </lineage>
</organism>
<feature type="transmembrane region" description="Helical" evidence="1">
    <location>
        <begin position="31"/>
        <end position="48"/>
    </location>
</feature>
<keyword evidence="3" id="KW-1185">Reference proteome</keyword>
<gene>
    <name evidence="2" type="ORF">ELS83_14650</name>
</gene>